<dbReference type="AlphaFoldDB" id="A0A955HZS6"/>
<dbReference type="Proteomes" id="UP000748332">
    <property type="component" value="Unassembled WGS sequence"/>
</dbReference>
<dbReference type="EMBL" id="JAGQLM010000154">
    <property type="protein sequence ID" value="MCA9375351.1"/>
    <property type="molecule type" value="Genomic_DNA"/>
</dbReference>
<protein>
    <submittedName>
        <fullName evidence="1">Uncharacterized protein</fullName>
    </submittedName>
</protein>
<proteinExistence type="predicted"/>
<gene>
    <name evidence="1" type="ORF">KC622_03405</name>
</gene>
<comment type="caution">
    <text evidence="1">The sequence shown here is derived from an EMBL/GenBank/DDBJ whole genome shotgun (WGS) entry which is preliminary data.</text>
</comment>
<accession>A0A955HZS6</accession>
<sequence>MLGLTEEGTGPEIVAKRWFELLDGTGINPIDMHPILWNWSRANFKPEV</sequence>
<evidence type="ECO:0000313" key="2">
    <source>
        <dbReference type="Proteomes" id="UP000748332"/>
    </source>
</evidence>
<reference evidence="1" key="2">
    <citation type="journal article" date="2021" name="Microbiome">
        <title>Successional dynamics and alternative stable states in a saline activated sludge microbial community over 9 years.</title>
        <authorList>
            <person name="Wang Y."/>
            <person name="Ye J."/>
            <person name="Ju F."/>
            <person name="Liu L."/>
            <person name="Boyd J.A."/>
            <person name="Deng Y."/>
            <person name="Parks D.H."/>
            <person name="Jiang X."/>
            <person name="Yin X."/>
            <person name="Woodcroft B.J."/>
            <person name="Tyson G.W."/>
            <person name="Hugenholtz P."/>
            <person name="Polz M.F."/>
            <person name="Zhang T."/>
        </authorList>
    </citation>
    <scope>NUCLEOTIDE SEQUENCE</scope>
    <source>
        <strain evidence="1">HKST-UBA16</strain>
    </source>
</reference>
<reference evidence="1" key="1">
    <citation type="submission" date="2020-04" db="EMBL/GenBank/DDBJ databases">
        <authorList>
            <person name="Zhang T."/>
        </authorList>
    </citation>
    <scope>NUCLEOTIDE SEQUENCE</scope>
    <source>
        <strain evidence="1">HKST-UBA16</strain>
    </source>
</reference>
<name>A0A955HZS6_9BACT</name>
<evidence type="ECO:0000313" key="1">
    <source>
        <dbReference type="EMBL" id="MCA9375351.1"/>
    </source>
</evidence>
<organism evidence="1 2">
    <name type="scientific">Candidatus Dojkabacteria bacterium</name>
    <dbReference type="NCBI Taxonomy" id="2099670"/>
    <lineage>
        <taxon>Bacteria</taxon>
        <taxon>Candidatus Dojkabacteria</taxon>
    </lineage>
</organism>